<dbReference type="PROSITE" id="PS51450">
    <property type="entry name" value="LRR"/>
    <property type="match status" value="2"/>
</dbReference>
<feature type="region of interest" description="Disordered" evidence="5">
    <location>
        <begin position="480"/>
        <end position="574"/>
    </location>
</feature>
<feature type="compositionally biased region" description="Low complexity" evidence="5">
    <location>
        <begin position="355"/>
        <end position="366"/>
    </location>
</feature>
<evidence type="ECO:0000256" key="4">
    <source>
        <dbReference type="ARBA" id="ARBA00022737"/>
    </source>
</evidence>
<feature type="compositionally biased region" description="Low complexity" evidence="5">
    <location>
        <begin position="53"/>
        <end position="87"/>
    </location>
</feature>
<reference evidence="6 7" key="1">
    <citation type="journal article" date="2021" name="Sci. Rep.">
        <title>Genome sequencing of the multicellular alga Astrephomene provides insights into convergent evolution of germ-soma differentiation.</title>
        <authorList>
            <person name="Yamashita S."/>
            <person name="Yamamoto K."/>
            <person name="Matsuzaki R."/>
            <person name="Suzuki S."/>
            <person name="Yamaguchi H."/>
            <person name="Hirooka S."/>
            <person name="Minakuchi Y."/>
            <person name="Miyagishima S."/>
            <person name="Kawachi M."/>
            <person name="Toyoda A."/>
            <person name="Nozaki H."/>
        </authorList>
    </citation>
    <scope>NUCLEOTIDE SEQUENCE [LARGE SCALE GENOMIC DNA]</scope>
    <source>
        <strain evidence="6 7">NIES-4017</strain>
    </source>
</reference>
<keyword evidence="7" id="KW-1185">Reference proteome</keyword>
<dbReference type="SUPFAM" id="SSF52047">
    <property type="entry name" value="RNI-like"/>
    <property type="match status" value="1"/>
</dbReference>
<name>A0AAD3DZY1_9CHLO</name>
<evidence type="ECO:0000256" key="1">
    <source>
        <dbReference type="ARBA" id="ARBA00004430"/>
    </source>
</evidence>
<dbReference type="PANTHER" id="PTHR22710:SF2">
    <property type="entry name" value="X-RAY RADIATION RESISTANCE-ASSOCIATED PROTEIN 1"/>
    <property type="match status" value="1"/>
</dbReference>
<feature type="compositionally biased region" description="Low complexity" evidence="5">
    <location>
        <begin position="377"/>
        <end position="390"/>
    </location>
</feature>
<dbReference type="PANTHER" id="PTHR22710">
    <property type="entry name" value="X-RAY RADIATION RESISTANCE ASSOCIATED PROTEIN 1 XRRA1"/>
    <property type="match status" value="1"/>
</dbReference>
<protein>
    <submittedName>
        <fullName evidence="6">Uncharacterized protein</fullName>
    </submittedName>
</protein>
<feature type="region of interest" description="Disordered" evidence="5">
    <location>
        <begin position="753"/>
        <end position="774"/>
    </location>
</feature>
<feature type="region of interest" description="Disordered" evidence="5">
    <location>
        <begin position="1"/>
        <end position="112"/>
    </location>
</feature>
<dbReference type="Proteomes" id="UP001054857">
    <property type="component" value="Unassembled WGS sequence"/>
</dbReference>
<accession>A0AAD3DZY1</accession>
<feature type="region of interest" description="Disordered" evidence="5">
    <location>
        <begin position="355"/>
        <end position="464"/>
    </location>
</feature>
<proteinExistence type="predicted"/>
<keyword evidence="4" id="KW-0677">Repeat</keyword>
<dbReference type="GO" id="GO:0005930">
    <property type="term" value="C:axoneme"/>
    <property type="evidence" value="ECO:0007669"/>
    <property type="project" value="UniProtKB-SubCell"/>
</dbReference>
<dbReference type="GO" id="GO:0005634">
    <property type="term" value="C:nucleus"/>
    <property type="evidence" value="ECO:0007669"/>
    <property type="project" value="TreeGrafter"/>
</dbReference>
<comment type="caution">
    <text evidence="6">The sequence shown here is derived from an EMBL/GenBank/DDBJ whole genome shotgun (WGS) entry which is preliminary data.</text>
</comment>
<dbReference type="InterPro" id="IPR032675">
    <property type="entry name" value="LRR_dom_sf"/>
</dbReference>
<feature type="compositionally biased region" description="Low complexity" evidence="5">
    <location>
        <begin position="19"/>
        <end position="38"/>
    </location>
</feature>
<feature type="compositionally biased region" description="Basic residues" evidence="5">
    <location>
        <begin position="420"/>
        <end position="431"/>
    </location>
</feature>
<evidence type="ECO:0000256" key="3">
    <source>
        <dbReference type="ARBA" id="ARBA00022614"/>
    </source>
</evidence>
<feature type="region of interest" description="Disordered" evidence="5">
    <location>
        <begin position="864"/>
        <end position="911"/>
    </location>
</feature>
<feature type="compositionally biased region" description="Low complexity" evidence="5">
    <location>
        <begin position="300"/>
        <end position="326"/>
    </location>
</feature>
<dbReference type="InterPro" id="IPR001611">
    <property type="entry name" value="Leu-rich_rpt"/>
</dbReference>
<evidence type="ECO:0000313" key="6">
    <source>
        <dbReference type="EMBL" id="GFR50094.1"/>
    </source>
</evidence>
<keyword evidence="3" id="KW-0433">Leucine-rich repeat</keyword>
<feature type="compositionally biased region" description="Acidic residues" evidence="5">
    <location>
        <begin position="1344"/>
        <end position="1364"/>
    </location>
</feature>
<sequence length="1715" mass="171994">MQAEEPVEALQAVPPAGVPQEAGATEEAGTAEQPAATPDAVVARDDGFPPEPAAALDAEPGQAAAVPEAEATPEAGAAQGAAAVQEASGTVQDAPQPRSTGGLQQAHSSGLRVTMASDAGAVEVVGSSSAMLGGPLATTTESSLASAYSSAVPGALSVIAPLLSAEERSLVVEVDERSSVAVGAGERSSLAAAPSEGPAGGEGIAGGESSAATAAAAPTEGGPKAVAATTGGAGVAAERQQGDSGGARTQRSGGAAGPSAPLRAQVQVVEAPSGTDRRASERTISPQVRVEGFPPASTHRPTATPSSRSGSSYSTRRPTPTMRPTSVEGHGYRPFVVMPELAVVGATAATAISVPSASSISASRAPSAHDDGTADRSPGGSPHSSPSLSSEVVRGSAPGQVSPRRASGSPRHVTGSPRHGSPKHVHPHFHIGTRPDLRPLSADSESSAVDMSPNIPSANRSGPLVMPFSERRAIVATTEAYASPSISPPPSVGRRPPNHGSVRHGPAHTPPLLSSAIPPTVPASAAAAGPQRPVRPDASGTADGAADVRSALQRIPTRDREKSTSRPSHAAGGGAAAVKAAAAAAATGSGSFKGDPTAGAAGKISPANAGGVQAPPGSGKGQATAATAVAVSSTVGSTKGGASKTSQPGVQQHQQQQQERQLIDVMQIKSIHKAGVAPGLDPPSVSMSAGAGQAGVPGRRGRRIGSNPTKAAANAAATAAYFAGLEAAIAAGTAGGKALLPTGLARKLREARITSGPQPFQRRKERQPPPSPAGVKLDGFMLLEAADEEMPEAVLAASLESRLITEVESADLSYFVALRDLDVSDNKLPDLACLLPLQALMRLRAASCRLRTLGRWPGFGITTDGAAEGSVPGSETPVGAAPPPAKTPTPVSVLKRQRTRTGAPPDLTGAPDAMTATLDAVGGVAIGPAAAAAAATAAAATASSATGTGGGSVSGGIATPTASFTAGHVSFAASRAVAGSAPTPDPVDSALVGMQPVAGLLLPQPMIPNPFRLLEVLDLSYNHLQAHMVLLPGSPLALLPRLAELDLSANRFRTLPSPSEILMAAAVMVTGDGASSSGAPLVAFPALRRLRLSSNGLKGPALASLAALAPPCLAYLDLSHNAISDSPRLHLHLLARPSNRYQLPQASPPPGSEQQLAELLGAVLPQLAVVDLTYNRVAAEAAVGAVLQLPGLQRLLLAGNPLATTAQRTHVRPGDSATSGAAFSPKIDFGAPDAAPARPTVAGSLTARFARIAEEPPKQQASTLAAAAAAAITAAAAPERVTEAFDRMDATIEQWRLNTVMEEDEEEEDEDYGDEGGEDRTFLTGIGIQERRRRGGRPDSATDPGEDGLETVVEDAEQEAELDDNSSHRGSGARVEASDDRPLWESITDPTERLAVALGLDPLVLPMHTGALTSDSAGAISALRFALAHPLVEADDGLAPHPRYATTTTAAQLKRKPRRPMAAQRLAPMAAAATAAATAVAVNAAAGGVAGGSPRAAKIQTVETMLEGMKGKLAALEASLAAHLASAPAPAPAEAVQKSVASRKGRYSGRRAAGSDTDSEDAGDDSGSTGSGLPDDVIDQIERESESDMETEGTVDEVAEPLDPMQGIVLLAEQIVQDEQTVGSATTSTAGNLAQNASQSPTIGLVSSQASRSVMGVPITPQSHQPSPTRGSGSPQRVGASAGGAGVRKGANTAQVPVTPVAVPNGAASALGYAL</sequence>
<dbReference type="EMBL" id="BMAR01000035">
    <property type="protein sequence ID" value="GFR50094.1"/>
    <property type="molecule type" value="Genomic_DNA"/>
</dbReference>
<feature type="compositionally biased region" description="Acidic residues" evidence="5">
    <location>
        <begin position="1301"/>
        <end position="1317"/>
    </location>
</feature>
<feature type="region of interest" description="Disordered" evidence="5">
    <location>
        <begin position="1657"/>
        <end position="1690"/>
    </location>
</feature>
<comment type="subcellular location">
    <subcellularLocation>
        <location evidence="1">Cytoplasm</location>
        <location evidence="1">Cytoskeleton</location>
        <location evidence="1">Cilium axoneme</location>
    </subcellularLocation>
</comment>
<feature type="compositionally biased region" description="Polar residues" evidence="5">
    <location>
        <begin position="443"/>
        <end position="460"/>
    </location>
</feature>
<feature type="compositionally biased region" description="Polar residues" evidence="5">
    <location>
        <begin position="1660"/>
        <end position="1675"/>
    </location>
</feature>
<feature type="region of interest" description="Disordered" evidence="5">
    <location>
        <begin position="635"/>
        <end position="660"/>
    </location>
</feature>
<evidence type="ECO:0000256" key="5">
    <source>
        <dbReference type="SAM" id="MobiDB-lite"/>
    </source>
</evidence>
<feature type="region of interest" description="Disordered" evidence="5">
    <location>
        <begin position="1528"/>
        <end position="1577"/>
    </location>
</feature>
<feature type="region of interest" description="Disordered" evidence="5">
    <location>
        <begin position="174"/>
        <end position="330"/>
    </location>
</feature>
<gene>
    <name evidence="6" type="ORF">Agub_g12239</name>
</gene>
<feature type="compositionally biased region" description="Low complexity" evidence="5">
    <location>
        <begin position="207"/>
        <end position="230"/>
    </location>
</feature>
<keyword evidence="2" id="KW-0963">Cytoplasm</keyword>
<feature type="compositionally biased region" description="Polar residues" evidence="5">
    <location>
        <begin position="88"/>
        <end position="108"/>
    </location>
</feature>
<feature type="region of interest" description="Disordered" evidence="5">
    <location>
        <begin position="1297"/>
        <end position="1383"/>
    </location>
</feature>
<organism evidence="6 7">
    <name type="scientific">Astrephomene gubernaculifera</name>
    <dbReference type="NCBI Taxonomy" id="47775"/>
    <lineage>
        <taxon>Eukaryota</taxon>
        <taxon>Viridiplantae</taxon>
        <taxon>Chlorophyta</taxon>
        <taxon>core chlorophytes</taxon>
        <taxon>Chlorophyceae</taxon>
        <taxon>CS clade</taxon>
        <taxon>Chlamydomonadales</taxon>
        <taxon>Astrephomenaceae</taxon>
        <taxon>Astrephomene</taxon>
    </lineage>
</organism>
<dbReference type="Gene3D" id="3.80.10.10">
    <property type="entry name" value="Ribonuclease Inhibitor"/>
    <property type="match status" value="1"/>
</dbReference>
<feature type="region of interest" description="Disordered" evidence="5">
    <location>
        <begin position="675"/>
        <end position="709"/>
    </location>
</feature>
<evidence type="ECO:0000313" key="7">
    <source>
        <dbReference type="Proteomes" id="UP001054857"/>
    </source>
</evidence>
<evidence type="ECO:0000256" key="2">
    <source>
        <dbReference type="ARBA" id="ARBA00022490"/>
    </source>
</evidence>